<proteinExistence type="predicted"/>
<keyword evidence="2" id="KW-1185">Reference proteome</keyword>
<dbReference type="Pfam" id="PF14412">
    <property type="entry name" value="AHH"/>
    <property type="match status" value="1"/>
</dbReference>
<dbReference type="InterPro" id="IPR032871">
    <property type="entry name" value="AHH_dom_containing"/>
</dbReference>
<gene>
    <name evidence="1" type="ORF">WG68_04175</name>
</gene>
<name>A0A0M2V6Q0_9GAMM</name>
<evidence type="ECO:0000313" key="1">
    <source>
        <dbReference type="EMBL" id="KKO46517.1"/>
    </source>
</evidence>
<comment type="caution">
    <text evidence="1">The sequence shown here is derived from an EMBL/GenBank/DDBJ whole genome shotgun (WGS) entry which is preliminary data.</text>
</comment>
<accession>A0A0M2V6Q0</accession>
<reference evidence="1 2" key="1">
    <citation type="submission" date="2015-03" db="EMBL/GenBank/DDBJ databases">
        <title>Draft genome sequences of two protease-producing strains of Arsukibacterium isolated from two cold and alkaline environments.</title>
        <authorList>
            <person name="Lylloff J.E."/>
            <person name="Skov L.B."/>
            <person name="Jepsen M."/>
            <person name="Hallin P.F."/>
            <person name="Sorensen S.J."/>
            <person name="Stougaard P."/>
            <person name="Glaring M.A."/>
        </authorList>
    </citation>
    <scope>NUCLEOTIDE SEQUENCE [LARGE SCALE GENOMIC DNA]</scope>
    <source>
        <strain evidence="1 2">GCM72</strain>
    </source>
</reference>
<protein>
    <submittedName>
        <fullName evidence="1">Large protein</fullName>
    </submittedName>
</protein>
<evidence type="ECO:0000313" key="2">
    <source>
        <dbReference type="Proteomes" id="UP000034228"/>
    </source>
</evidence>
<organism evidence="1 2">
    <name type="scientific">Arsukibacterium ikkense</name>
    <dbReference type="NCBI Taxonomy" id="336831"/>
    <lineage>
        <taxon>Bacteria</taxon>
        <taxon>Pseudomonadati</taxon>
        <taxon>Pseudomonadota</taxon>
        <taxon>Gammaproteobacteria</taxon>
        <taxon>Chromatiales</taxon>
        <taxon>Chromatiaceae</taxon>
        <taxon>Arsukibacterium</taxon>
    </lineage>
</organism>
<dbReference type="AlphaFoldDB" id="A0A0M2V6Q0"/>
<dbReference type="Proteomes" id="UP000034228">
    <property type="component" value="Unassembled WGS sequence"/>
</dbReference>
<dbReference type="EMBL" id="LAHO01000003">
    <property type="protein sequence ID" value="KKO46517.1"/>
    <property type="molecule type" value="Genomic_DNA"/>
</dbReference>
<dbReference type="RefSeq" id="WP_046556406.1">
    <property type="nucleotide sequence ID" value="NZ_LAHO01000003.1"/>
</dbReference>
<sequence>MKPTTTHYFRALPMPQRPLNPSPLEMVIYNYELKARAFHIERNKVTPANECEKAKKARIAKCERDQQHLRIERRKIGAQVKLHEHLQAYRDACATMSQEELAREKHHPTKTLRKNLFAAGEPKPSPIHEAHHIIPGKGRYLQYQMMICRLNLHSYGIGIHDPLNGMWLRNYEKNKPDDWATPEASGHRSLHCTEYERWISRKFMNDNVPDHVFVGWLKDVKRQLRYGVFSVDETTPGGDS</sequence>